<name>A0A9J8A706_CYPCA</name>
<reference evidence="1" key="1">
    <citation type="submission" date="2025-08" db="UniProtKB">
        <authorList>
            <consortium name="Ensembl"/>
        </authorList>
    </citation>
    <scope>IDENTIFICATION</scope>
</reference>
<dbReference type="Gene3D" id="3.30.420.10">
    <property type="entry name" value="Ribonuclease H-like superfamily/Ribonuclease H"/>
    <property type="match status" value="1"/>
</dbReference>
<dbReference type="GeneTree" id="ENSGT00940000171452"/>
<evidence type="ECO:0000313" key="2">
    <source>
        <dbReference type="Proteomes" id="UP001108240"/>
    </source>
</evidence>
<dbReference type="GO" id="GO:0003676">
    <property type="term" value="F:nucleic acid binding"/>
    <property type="evidence" value="ECO:0007669"/>
    <property type="project" value="InterPro"/>
</dbReference>
<organism evidence="1 2">
    <name type="scientific">Cyprinus carpio carpio</name>
    <dbReference type="NCBI Taxonomy" id="630221"/>
    <lineage>
        <taxon>Eukaryota</taxon>
        <taxon>Metazoa</taxon>
        <taxon>Chordata</taxon>
        <taxon>Craniata</taxon>
        <taxon>Vertebrata</taxon>
        <taxon>Euteleostomi</taxon>
        <taxon>Actinopterygii</taxon>
        <taxon>Neopterygii</taxon>
        <taxon>Teleostei</taxon>
        <taxon>Ostariophysi</taxon>
        <taxon>Cypriniformes</taxon>
        <taxon>Cyprinidae</taxon>
        <taxon>Cyprininae</taxon>
        <taxon>Cyprinus</taxon>
    </lineage>
</organism>
<dbReference type="Proteomes" id="UP001108240">
    <property type="component" value="Unplaced"/>
</dbReference>
<accession>A0A9J8A706</accession>
<dbReference type="Ensembl" id="ENSCCRT00000152255.1">
    <property type="protein sequence ID" value="ENSCCRP00000137145.1"/>
    <property type="gene ID" value="ENSCCRG00000061688.1"/>
</dbReference>
<evidence type="ECO:0000313" key="1">
    <source>
        <dbReference type="Ensembl" id="ENSCCRP00000137145.1"/>
    </source>
</evidence>
<proteinExistence type="predicted"/>
<dbReference type="SUPFAM" id="SSF46689">
    <property type="entry name" value="Homeodomain-like"/>
    <property type="match status" value="1"/>
</dbReference>
<evidence type="ECO:0008006" key="3">
    <source>
        <dbReference type="Google" id="ProtNLM"/>
    </source>
</evidence>
<dbReference type="OMA" id="CIMSELT"/>
<dbReference type="AlphaFoldDB" id="A0A9J8A706"/>
<sequence length="163" mass="18385">MRDISEFKSGQIIGVHLAGISVTRTASLCGVSRATVFRVMSNCRRKRKLSARDVQVLTWIVSKKHETTAGQLTAELNVHLSSLVSTKTIRRELRRVNIHGQAAIAKPLVTRASWKSWVVDNVKHVLFADESSVTLFPTSGRVIVWRSPKEAYHPDCFTSFEYY</sequence>
<keyword evidence="2" id="KW-1185">Reference proteome</keyword>
<dbReference type="InterPro" id="IPR036397">
    <property type="entry name" value="RNaseH_sf"/>
</dbReference>
<reference evidence="1" key="2">
    <citation type="submission" date="2025-09" db="UniProtKB">
        <authorList>
            <consortium name="Ensembl"/>
        </authorList>
    </citation>
    <scope>IDENTIFICATION</scope>
</reference>
<dbReference type="InterPro" id="IPR009057">
    <property type="entry name" value="Homeodomain-like_sf"/>
</dbReference>
<protein>
    <recommendedName>
        <fullName evidence="3">Transposase Tc1-like domain-containing protein</fullName>
    </recommendedName>
</protein>